<name>A0A7U6GL79_9GAMM</name>
<dbReference type="KEGG" id="tbn:TBH_C2821"/>
<dbReference type="OrthoDB" id="8537107at2"/>
<dbReference type="Proteomes" id="UP000031631">
    <property type="component" value="Chromosome"/>
</dbReference>
<sequence>MRNSIIIAVIFLVIQINVHATLGTVPQNGLQLNGEHLIEDQTLSLEWTRDANLAKTLCNNQDPVWTSFDPSLVAQGTGRTASEICAQDGRMNWYEAEAWLQHLNANHYLGHSNWRMPEISYQDSSCSEQVVMNQSSTPVAIGHSCTNGEPGHLKAALSSYRSTLKNLGDQIYWSATELASNNTLVGVFGIDNDWQDAEDKTSDLLPVWPVHSL</sequence>
<dbReference type="RefSeq" id="WP_041069722.1">
    <property type="nucleotide sequence ID" value="NZ_AP012273.1"/>
</dbReference>
<dbReference type="EMBL" id="AP012273">
    <property type="protein sequence ID" value="BAO45722.1"/>
    <property type="molecule type" value="Genomic_DNA"/>
</dbReference>
<dbReference type="InterPro" id="IPR011460">
    <property type="entry name" value="Lcl_C"/>
</dbReference>
<keyword evidence="3" id="KW-1185">Reference proteome</keyword>
<dbReference type="Pfam" id="PF07603">
    <property type="entry name" value="Lcl_C"/>
    <property type="match status" value="1"/>
</dbReference>
<protein>
    <recommendedName>
        <fullName evidence="1">Lcl C-terminal domain-containing protein</fullName>
    </recommendedName>
</protein>
<evidence type="ECO:0000313" key="3">
    <source>
        <dbReference type="Proteomes" id="UP000031631"/>
    </source>
</evidence>
<reference evidence="2 3" key="1">
    <citation type="journal article" date="2014" name="PLoS ONE">
        <title>Physiological and genomic features of a novel sulfur-oxidizing gammaproteobacterium belonging to a previously uncultivated symbiotic lineage isolated from a hydrothermal vent.</title>
        <authorList>
            <person name="Nunoura T."/>
            <person name="Takaki Y."/>
            <person name="Kazama H."/>
            <person name="Kakuta J."/>
            <person name="Shimamura S."/>
            <person name="Makita H."/>
            <person name="Hirai M."/>
            <person name="Miyazaki M."/>
            <person name="Takai K."/>
        </authorList>
    </citation>
    <scope>NUCLEOTIDE SEQUENCE [LARGE SCALE GENOMIC DNA]</scope>
    <source>
        <strain evidence="2 3">Hiromi1</strain>
    </source>
</reference>
<gene>
    <name evidence="2" type="ORF">TBH_C2821</name>
</gene>
<proteinExistence type="predicted"/>
<evidence type="ECO:0000259" key="1">
    <source>
        <dbReference type="Pfam" id="PF07603"/>
    </source>
</evidence>
<accession>A0A7U6GL79</accession>
<dbReference type="AlphaFoldDB" id="A0A7U6GL79"/>
<feature type="domain" description="Lcl C-terminal" evidence="1">
    <location>
        <begin position="37"/>
        <end position="210"/>
    </location>
</feature>
<organism evidence="2 3">
    <name type="scientific">Thiolapillus brandeum</name>
    <dbReference type="NCBI Taxonomy" id="1076588"/>
    <lineage>
        <taxon>Bacteria</taxon>
        <taxon>Pseudomonadati</taxon>
        <taxon>Pseudomonadota</taxon>
        <taxon>Gammaproteobacteria</taxon>
        <taxon>Chromatiales</taxon>
        <taxon>Sedimenticolaceae</taxon>
        <taxon>Thiolapillus</taxon>
    </lineage>
</organism>
<evidence type="ECO:0000313" key="2">
    <source>
        <dbReference type="EMBL" id="BAO45722.1"/>
    </source>
</evidence>